<sequence>MKRPAKCSRCRVNRDEPVLNLRCYATCRRCREVRKKIKTPLPVYREFDKFCRKVQQNTEVDLLDQRLATLGSPSHIQKCVLDEITAETYLMISNRLIQVFVVPLMEATGYRFVVRDHRQGGVKKRKISLEFVCSQDKAQKRVSHALGSAKELKVENCQSKLTLVYDLLTMELGMNFNHRSHTPYQWKRGGMAKAGVFRNTKLDHDFPSGKFECIRFIQETAPTFRRKLLRGTSQEKSI</sequence>
<dbReference type="EMBL" id="KV454433">
    <property type="protein sequence ID" value="ODQ79089.1"/>
    <property type="molecule type" value="Genomic_DNA"/>
</dbReference>
<evidence type="ECO:0000313" key="2">
    <source>
        <dbReference type="Proteomes" id="UP000094336"/>
    </source>
</evidence>
<dbReference type="GeneID" id="30145051"/>
<dbReference type="AlphaFoldDB" id="A0A1E3QN13"/>
<proteinExistence type="predicted"/>
<protein>
    <submittedName>
        <fullName evidence="1">Uncharacterized protein</fullName>
    </submittedName>
</protein>
<dbReference type="Proteomes" id="UP000094336">
    <property type="component" value="Unassembled WGS sequence"/>
</dbReference>
<dbReference type="STRING" id="984486.A0A1E3QN13"/>
<gene>
    <name evidence="1" type="ORF">BABINDRAFT_147878</name>
</gene>
<reference evidence="2" key="1">
    <citation type="submission" date="2016-05" db="EMBL/GenBank/DDBJ databases">
        <title>Comparative genomics of biotechnologically important yeasts.</title>
        <authorList>
            <consortium name="DOE Joint Genome Institute"/>
            <person name="Riley R."/>
            <person name="Haridas S."/>
            <person name="Wolfe K.H."/>
            <person name="Lopes M.R."/>
            <person name="Hittinger C.T."/>
            <person name="Goker M."/>
            <person name="Salamov A."/>
            <person name="Wisecaver J."/>
            <person name="Long T.M."/>
            <person name="Aerts A.L."/>
            <person name="Barry K."/>
            <person name="Choi C."/>
            <person name="Clum A."/>
            <person name="Coughlan A.Y."/>
            <person name="Deshpande S."/>
            <person name="Douglass A.P."/>
            <person name="Hanson S.J."/>
            <person name="Klenk H.-P."/>
            <person name="Labutti K."/>
            <person name="Lapidus A."/>
            <person name="Lindquist E."/>
            <person name="Lipzen A."/>
            <person name="Meier-Kolthoff J.P."/>
            <person name="Ohm R.A."/>
            <person name="Otillar R.P."/>
            <person name="Pangilinan J."/>
            <person name="Peng Y."/>
            <person name="Rokas A."/>
            <person name="Rosa C.A."/>
            <person name="Scheuner C."/>
            <person name="Sibirny A.A."/>
            <person name="Slot J.C."/>
            <person name="Stielow J.B."/>
            <person name="Sun H."/>
            <person name="Kurtzman C.P."/>
            <person name="Blackwell M."/>
            <person name="Grigoriev I.V."/>
            <person name="Jeffries T.W."/>
        </authorList>
    </citation>
    <scope>NUCLEOTIDE SEQUENCE [LARGE SCALE GENOMIC DNA]</scope>
    <source>
        <strain evidence="2">NRRL Y-12698</strain>
    </source>
</reference>
<name>A0A1E3QN13_9ASCO</name>
<evidence type="ECO:0000313" key="1">
    <source>
        <dbReference type="EMBL" id="ODQ79089.1"/>
    </source>
</evidence>
<dbReference type="OrthoDB" id="3980607at2759"/>
<keyword evidence="2" id="KW-1185">Reference proteome</keyword>
<organism evidence="1 2">
    <name type="scientific">Babjeviella inositovora NRRL Y-12698</name>
    <dbReference type="NCBI Taxonomy" id="984486"/>
    <lineage>
        <taxon>Eukaryota</taxon>
        <taxon>Fungi</taxon>
        <taxon>Dikarya</taxon>
        <taxon>Ascomycota</taxon>
        <taxon>Saccharomycotina</taxon>
        <taxon>Pichiomycetes</taxon>
        <taxon>Serinales incertae sedis</taxon>
        <taxon>Babjeviella</taxon>
    </lineage>
</organism>
<accession>A0A1E3QN13</accession>
<dbReference type="RefSeq" id="XP_018984417.1">
    <property type="nucleotide sequence ID" value="XM_019127198.1"/>
</dbReference>